<feature type="domain" description="POPLD" evidence="6">
    <location>
        <begin position="458"/>
        <end position="563"/>
    </location>
</feature>
<comment type="caution">
    <text evidence="8">The sequence shown here is derived from an EMBL/GenBank/DDBJ whole genome shotgun (WGS) entry which is preliminary data.</text>
</comment>
<evidence type="ECO:0000259" key="5">
    <source>
        <dbReference type="Pfam" id="PF06978"/>
    </source>
</evidence>
<evidence type="ECO:0000259" key="7">
    <source>
        <dbReference type="Pfam" id="PF22770"/>
    </source>
</evidence>
<dbReference type="InterPro" id="IPR055079">
    <property type="entry name" value="POP1_C"/>
</dbReference>
<dbReference type="Pfam" id="PF06978">
    <property type="entry name" value="POP1_N"/>
    <property type="match status" value="1"/>
</dbReference>
<dbReference type="PANTHER" id="PTHR22731">
    <property type="entry name" value="RIBONUCLEASES P/MRP PROTEIN SUBUNIT POP1"/>
    <property type="match status" value="1"/>
</dbReference>
<organism evidence="8 9">
    <name type="scientific">Phaeomoniella chlamydospora</name>
    <name type="common">Phaeoacremonium chlamydosporum</name>
    <dbReference type="NCBI Taxonomy" id="158046"/>
    <lineage>
        <taxon>Eukaryota</taxon>
        <taxon>Fungi</taxon>
        <taxon>Dikarya</taxon>
        <taxon>Ascomycota</taxon>
        <taxon>Pezizomycotina</taxon>
        <taxon>Eurotiomycetes</taxon>
        <taxon>Chaetothyriomycetidae</taxon>
        <taxon>Phaeomoniellales</taxon>
        <taxon>Phaeomoniellaceae</taxon>
        <taxon>Phaeomoniella</taxon>
    </lineage>
</organism>
<dbReference type="Proteomes" id="UP000053317">
    <property type="component" value="Unassembled WGS sequence"/>
</dbReference>
<dbReference type="InterPro" id="IPR012590">
    <property type="entry name" value="POPLD_dom"/>
</dbReference>
<dbReference type="GO" id="GO:0005655">
    <property type="term" value="C:nucleolar ribonuclease P complex"/>
    <property type="evidence" value="ECO:0007669"/>
    <property type="project" value="InterPro"/>
</dbReference>
<evidence type="ECO:0000313" key="8">
    <source>
        <dbReference type="EMBL" id="KKY25479.1"/>
    </source>
</evidence>
<feature type="compositionally biased region" description="Polar residues" evidence="4">
    <location>
        <begin position="723"/>
        <end position="738"/>
    </location>
</feature>
<comment type="subcellular location">
    <subcellularLocation>
        <location evidence="1">Nucleus</location>
    </subcellularLocation>
</comment>
<dbReference type="Pfam" id="PF08170">
    <property type="entry name" value="POPLD"/>
    <property type="match status" value="1"/>
</dbReference>
<dbReference type="Pfam" id="PF22770">
    <property type="entry name" value="POP1_C"/>
    <property type="match status" value="1"/>
</dbReference>
<evidence type="ECO:0000256" key="1">
    <source>
        <dbReference type="ARBA" id="ARBA00004123"/>
    </source>
</evidence>
<evidence type="ECO:0000313" key="9">
    <source>
        <dbReference type="Proteomes" id="UP000053317"/>
    </source>
</evidence>
<keyword evidence="2" id="KW-0819">tRNA processing</keyword>
<protein>
    <submittedName>
        <fullName evidence="8">Putative ribonuclease p complex subunit</fullName>
    </submittedName>
</protein>
<dbReference type="PANTHER" id="PTHR22731:SF3">
    <property type="entry name" value="RIBONUCLEASES P_MRP PROTEIN SUBUNIT POP1"/>
    <property type="match status" value="1"/>
</dbReference>
<reference evidence="8 9" key="2">
    <citation type="submission" date="2015-05" db="EMBL/GenBank/DDBJ databases">
        <authorList>
            <person name="Morales-Cruz A."/>
            <person name="Amrine K.C."/>
            <person name="Cantu D."/>
        </authorList>
    </citation>
    <scope>NUCLEOTIDE SEQUENCE [LARGE SCALE GENOMIC DNA]</scope>
    <source>
        <strain evidence="8">UCRPC4</strain>
    </source>
</reference>
<evidence type="ECO:0000256" key="4">
    <source>
        <dbReference type="SAM" id="MobiDB-lite"/>
    </source>
</evidence>
<feature type="compositionally biased region" description="Low complexity" evidence="4">
    <location>
        <begin position="786"/>
        <end position="798"/>
    </location>
</feature>
<evidence type="ECO:0000256" key="2">
    <source>
        <dbReference type="ARBA" id="ARBA00022694"/>
    </source>
</evidence>
<gene>
    <name evidence="8" type="ORF">UCRPC4_g01743</name>
</gene>
<dbReference type="GO" id="GO:0000172">
    <property type="term" value="C:ribonuclease MRP complex"/>
    <property type="evidence" value="ECO:0007669"/>
    <property type="project" value="InterPro"/>
</dbReference>
<proteinExistence type="predicted"/>
<feature type="region of interest" description="Disordered" evidence="4">
    <location>
        <begin position="683"/>
        <end position="738"/>
    </location>
</feature>
<feature type="region of interest" description="Disordered" evidence="4">
    <location>
        <begin position="786"/>
        <end position="808"/>
    </location>
</feature>
<dbReference type="InterPro" id="IPR039182">
    <property type="entry name" value="Pop1"/>
</dbReference>
<dbReference type="OrthoDB" id="442863at2759"/>
<evidence type="ECO:0000259" key="6">
    <source>
        <dbReference type="Pfam" id="PF08170"/>
    </source>
</evidence>
<name>A0A0G2ETF4_PHACM</name>
<dbReference type="AlphaFoldDB" id="A0A0G2ETF4"/>
<sequence>MQRDRKGNNQRAFQQVPRSMRRRGASHNAKKVPKRLRKRAEKEMRDDNTPTVNAKTRPKSRLTRLRLDKAKKLVGLNSRLKQSKKDKKEIHTDPDRMVDISRVPKSPKDVLKDPPKATTRFKKRQVQKTWLPTHLWHAKRARMPRPTHPLWRMAVPLEPSEKSYRPTHRAGSGRGAIAWDTSYISTISCVGAEEALSMMLESMGLLSDRKHDVWKRIAPKWKAGTRTMNNWAIDPTHGQTLLAPVTVLWCPRDSVESPEVIQTQRQIFLRVHPSAFLQLWNLVLRLAKEQSHHVSVEDLRWEIGSIEITGPASTEALSGVLKPVTNDPCGAIWNDLSRLSNPASMPYNAILSLDVLDPRLQNPPHITTKAFDDPEAALKLATLLAAWPPDKEPSRSNLFSKVSRHAASKALPSQKSINRRRTLAPTGHVPAPKDTDPQIPVILMASKSSYGDTNSQGTWTILLPWKCVDVVWRRLLFYPLSSGSTPRFGGLKQQQQLAFEKQEPWFPGDFPGTEAGDAWARTEDEERRKEWEKRPPGRRVNFQTLKLANGEVGEIGRGWTSDWQSLAEVDGAANEQDKNDQTVIFSRPLSSKFRQQLSSGLIPSPSDTGDGHTLGTIRITFLTRGTPLRGARIYTLPSKASNQNLQKWLALDPGPSSGISPEPQEKGRLNHWGTIRKHTVLPPENIDAVDIPGYDPAWDEERKQQQQNKSKKGKASLQHKSTEQPNISTGPLLSATDNTDPVHPPCPPKSHLIGFVTTGAYNLSQGRGTAIGSIWLEKYWKLSNVESTGGETGSGSRSPLRETGSHRAEQINKQRRNRLIVVRNSGECVGRLGIWEEVM</sequence>
<dbReference type="GO" id="GO:0001682">
    <property type="term" value="P:tRNA 5'-leader removal"/>
    <property type="evidence" value="ECO:0007669"/>
    <property type="project" value="InterPro"/>
</dbReference>
<feature type="domain" description="Pop1 N-terminal" evidence="5">
    <location>
        <begin position="1"/>
        <end position="189"/>
    </location>
</feature>
<feature type="region of interest" description="Disordered" evidence="4">
    <location>
        <begin position="1"/>
        <end position="94"/>
    </location>
</feature>
<keyword evidence="3" id="KW-0539">Nucleus</keyword>
<evidence type="ECO:0000256" key="3">
    <source>
        <dbReference type="ARBA" id="ARBA00023242"/>
    </source>
</evidence>
<keyword evidence="9" id="KW-1185">Reference proteome</keyword>
<reference evidence="8 9" key="1">
    <citation type="submission" date="2015-05" db="EMBL/GenBank/DDBJ databases">
        <title>Distinctive expansion of gene families associated with plant cell wall degradation and secondary metabolism in the genomes of grapevine trunk pathogens.</title>
        <authorList>
            <person name="Lawrence D.P."/>
            <person name="Travadon R."/>
            <person name="Rolshausen P.E."/>
            <person name="Baumgartner K."/>
        </authorList>
    </citation>
    <scope>NUCLEOTIDE SEQUENCE [LARGE SCALE GENOMIC DNA]</scope>
    <source>
        <strain evidence="8">UCRPC4</strain>
    </source>
</reference>
<feature type="compositionally biased region" description="Basic and acidic residues" evidence="4">
    <location>
        <begin position="799"/>
        <end position="808"/>
    </location>
</feature>
<dbReference type="EMBL" id="LCWF01000041">
    <property type="protein sequence ID" value="KKY25479.1"/>
    <property type="molecule type" value="Genomic_DNA"/>
</dbReference>
<dbReference type="InterPro" id="IPR009723">
    <property type="entry name" value="Pop1_N"/>
</dbReference>
<feature type="compositionally biased region" description="Basic residues" evidence="4">
    <location>
        <begin position="19"/>
        <end position="39"/>
    </location>
</feature>
<accession>A0A0G2ETF4</accession>
<feature type="domain" description="POP1 C-terminal" evidence="7">
    <location>
        <begin position="615"/>
        <end position="833"/>
    </location>
</feature>